<accession>A0A814SFA5</accession>
<dbReference type="InterPro" id="IPR000157">
    <property type="entry name" value="TIR_dom"/>
</dbReference>
<dbReference type="Proteomes" id="UP000663829">
    <property type="component" value="Unassembled WGS sequence"/>
</dbReference>
<dbReference type="Gene3D" id="3.40.50.10140">
    <property type="entry name" value="Toll/interleukin-1 receptor homology (TIR) domain"/>
    <property type="match status" value="1"/>
</dbReference>
<keyword evidence="4" id="KW-1185">Reference proteome</keyword>
<dbReference type="InterPro" id="IPR016024">
    <property type="entry name" value="ARM-type_fold"/>
</dbReference>
<dbReference type="Proteomes" id="UP000681722">
    <property type="component" value="Unassembled WGS sequence"/>
</dbReference>
<organism evidence="2 4">
    <name type="scientific">Didymodactylos carnosus</name>
    <dbReference type="NCBI Taxonomy" id="1234261"/>
    <lineage>
        <taxon>Eukaryota</taxon>
        <taxon>Metazoa</taxon>
        <taxon>Spiralia</taxon>
        <taxon>Gnathifera</taxon>
        <taxon>Rotifera</taxon>
        <taxon>Eurotatoria</taxon>
        <taxon>Bdelloidea</taxon>
        <taxon>Philodinida</taxon>
        <taxon>Philodinidae</taxon>
        <taxon>Didymodactylos</taxon>
    </lineage>
</organism>
<dbReference type="SUPFAM" id="SSF52200">
    <property type="entry name" value="Toll/Interleukin receptor TIR domain"/>
    <property type="match status" value="1"/>
</dbReference>
<dbReference type="AlphaFoldDB" id="A0A814SFA5"/>
<proteinExistence type="predicted"/>
<dbReference type="InterPro" id="IPR035897">
    <property type="entry name" value="Toll_tir_struct_dom_sf"/>
</dbReference>
<evidence type="ECO:0000313" key="3">
    <source>
        <dbReference type="EMBL" id="CAF3910839.1"/>
    </source>
</evidence>
<reference evidence="2" key="1">
    <citation type="submission" date="2021-02" db="EMBL/GenBank/DDBJ databases">
        <authorList>
            <person name="Nowell W R."/>
        </authorList>
    </citation>
    <scope>NUCLEOTIDE SEQUENCE</scope>
</reference>
<dbReference type="PANTHER" id="PTHR46270:SF2">
    <property type="entry name" value="TIR DOMAIN-CONTAINING PROTEIN"/>
    <property type="match status" value="1"/>
</dbReference>
<name>A0A814SFA5_9BILA</name>
<dbReference type="OrthoDB" id="9978456at2759"/>
<dbReference type="EMBL" id="CAJOBC010006781">
    <property type="protein sequence ID" value="CAF3910839.1"/>
    <property type="molecule type" value="Genomic_DNA"/>
</dbReference>
<dbReference type="PANTHER" id="PTHR46270">
    <property type="entry name" value="ARMADILLO-TYPE FOLD-RELATED"/>
    <property type="match status" value="1"/>
</dbReference>
<evidence type="ECO:0000259" key="1">
    <source>
        <dbReference type="Pfam" id="PF13676"/>
    </source>
</evidence>
<dbReference type="EMBL" id="CAJNOQ010006782">
    <property type="protein sequence ID" value="CAF1147297.1"/>
    <property type="molecule type" value="Genomic_DNA"/>
</dbReference>
<evidence type="ECO:0000313" key="4">
    <source>
        <dbReference type="Proteomes" id="UP000663829"/>
    </source>
</evidence>
<gene>
    <name evidence="2" type="ORF">GPM918_LOCUS20998</name>
    <name evidence="3" type="ORF">SRO942_LOCUS20992</name>
</gene>
<sequence>MNTKIIQNCKHIMEYGKTITIDNEIKLLFNDFVDELNKIQNSKNRVTFLNELRRIVETMFNIVENKYTDPSLLNHDLFIILRDQYIDLLNKWKKNDEVLNDDEQYLFFNIGALLANMTNHVNTNNIQIFKSLLLNQTLIELIKQCLNDVSATGKYLNDNLNLSSLGYIITALQRFQLRQVNIQDDPILSSLLDLVVKCLCSANYTDVFKQLKVESVEDKLNITQTFFLVTCPKYIIHYIGKQRETIYPIISENLLKRCNELFEKFIPLIVNWNKCIIEAMEKLIGILQCISYQHSTLAPYKNEHSKLIVHILTILNAQNLIKQIIDNDDYNQMVSFLIGYCIRYIYYLSLEPNLLIIIQNQNVTQTFYALTEAKDKENKFNCYRMLAIILTEQDVKRLANPRKIASVFTTYLKRAIVDPLWILRLPRLLLSLKIQHEQIKQELINLDAISLLIQCTMEPKFDTITVQQNALEIVLAMTFNEQAATILKTDEKFMSHARSLLSSEVKGLQKVAEGILWKLEQESEYIIEQDKKEQTGPNMQVVDEKLSDREIAASAPITIQRKPTYKYDIMISYSHNDKELCYRIQEQLLKDNFRVWLDRDNLYGATMHSMADAIEYSEFVLICMSDSYKQSVYCQSEAHYAFERRCHIIPLIMKSQYRPDGWLGFIVSGKIYIDFPKLNFDAAYQKLKMEIQQYRTQKNDIKQSCANGERLIHLDQEQSVNRDSITEKIPDNVVRKISAYANCVVSWTEENVKDFLTDKNLEAMIPLCENMDGQALHRFYQMCQTNFDAMYQSSKTELLELHKKILPINVYIRFITELKKYVPICDLKDKKEQTGPNMQVVDEKLSDREIAASAPITIQRKPTYKYDIMISYSHNDKELCYRIQEQLLKDNFRVLSYGQKLNEEMKRVVNQFLSILMVLVKIMHLSRSAHENCIFSVRRDERQNSYVLLDLLYT</sequence>
<evidence type="ECO:0000313" key="2">
    <source>
        <dbReference type="EMBL" id="CAF1147297.1"/>
    </source>
</evidence>
<dbReference type="SUPFAM" id="SSF48371">
    <property type="entry name" value="ARM repeat"/>
    <property type="match status" value="1"/>
</dbReference>
<protein>
    <recommendedName>
        <fullName evidence="1">TIR domain-containing protein</fullName>
    </recommendedName>
</protein>
<comment type="caution">
    <text evidence="2">The sequence shown here is derived from an EMBL/GenBank/DDBJ whole genome shotgun (WGS) entry which is preliminary data.</text>
</comment>
<dbReference type="Pfam" id="PF13676">
    <property type="entry name" value="TIR_2"/>
    <property type="match status" value="1"/>
</dbReference>
<dbReference type="GO" id="GO:0007165">
    <property type="term" value="P:signal transduction"/>
    <property type="evidence" value="ECO:0007669"/>
    <property type="project" value="InterPro"/>
</dbReference>
<feature type="domain" description="TIR" evidence="1">
    <location>
        <begin position="569"/>
        <end position="687"/>
    </location>
</feature>